<dbReference type="RefSeq" id="WP_094438783.1">
    <property type="nucleotide sequence ID" value="NZ_NKDB02000002.1"/>
</dbReference>
<evidence type="ECO:0000313" key="2">
    <source>
        <dbReference type="EMBL" id="RKJ97289.1"/>
    </source>
</evidence>
<organism evidence="2 3">
    <name type="scientific">Alicycliphilus denitrificans</name>
    <dbReference type="NCBI Taxonomy" id="179636"/>
    <lineage>
        <taxon>Bacteria</taxon>
        <taxon>Pseudomonadati</taxon>
        <taxon>Pseudomonadota</taxon>
        <taxon>Betaproteobacteria</taxon>
        <taxon>Burkholderiales</taxon>
        <taxon>Comamonadaceae</taxon>
        <taxon>Alicycliphilus</taxon>
    </lineage>
</organism>
<name>A0A420KDR1_9BURK</name>
<accession>A0A420KDR1</accession>
<evidence type="ECO:0000313" key="3">
    <source>
        <dbReference type="Proteomes" id="UP000216225"/>
    </source>
</evidence>
<feature type="domain" description="Phosphoribosyltransferase" evidence="1">
    <location>
        <begin position="14"/>
        <end position="163"/>
    </location>
</feature>
<dbReference type="Pfam" id="PF00156">
    <property type="entry name" value="Pribosyltran"/>
    <property type="match status" value="1"/>
</dbReference>
<dbReference type="Proteomes" id="UP000216225">
    <property type="component" value="Unassembled WGS sequence"/>
</dbReference>
<dbReference type="InterPro" id="IPR000836">
    <property type="entry name" value="PRTase_dom"/>
</dbReference>
<proteinExistence type="predicted"/>
<dbReference type="CDD" id="cd06223">
    <property type="entry name" value="PRTases_typeI"/>
    <property type="match status" value="1"/>
</dbReference>
<gene>
    <name evidence="2" type="ORF">CE154_015045</name>
</gene>
<keyword evidence="2" id="KW-0328">Glycosyltransferase</keyword>
<dbReference type="PANTHER" id="PTHR11608">
    <property type="entry name" value="BIFUNCTIONAL PROTEIN PYRR"/>
    <property type="match status" value="1"/>
</dbReference>
<dbReference type="Gene3D" id="3.40.50.2020">
    <property type="match status" value="1"/>
</dbReference>
<dbReference type="InterPro" id="IPR029057">
    <property type="entry name" value="PRTase-like"/>
</dbReference>
<protein>
    <submittedName>
        <fullName evidence="2">Phosphoribosyltransferase</fullName>
    </submittedName>
</protein>
<evidence type="ECO:0000259" key="1">
    <source>
        <dbReference type="Pfam" id="PF00156"/>
    </source>
</evidence>
<dbReference type="InterPro" id="IPR050137">
    <property type="entry name" value="PyrR_bifunctional"/>
</dbReference>
<dbReference type="AlphaFoldDB" id="A0A420KDR1"/>
<dbReference type="GO" id="GO:0016757">
    <property type="term" value="F:glycosyltransferase activity"/>
    <property type="evidence" value="ECO:0007669"/>
    <property type="project" value="UniProtKB-KW"/>
</dbReference>
<dbReference type="SUPFAM" id="SSF53271">
    <property type="entry name" value="PRTase-like"/>
    <property type="match status" value="1"/>
</dbReference>
<reference evidence="2 3" key="1">
    <citation type="submission" date="2018-09" db="EMBL/GenBank/DDBJ databases">
        <title>Genome comparison of Alicycliphilus sp. BQ1, a polyurethanolytic bacterium, with its closest phylogenetic relatives Alicycliphilus denitrificans BC and K601, unable to attack polyurethane.</title>
        <authorList>
            <person name="Loza-Tavera H."/>
            <person name="Lozano L."/>
            <person name="Cevallos M."/>
            <person name="Maya-Lucas O."/>
            <person name="Garcia-Mena J."/>
            <person name="Hernandez J."/>
        </authorList>
    </citation>
    <scope>NUCLEOTIDE SEQUENCE [LARGE SCALE GENOMIC DNA]</scope>
    <source>
        <strain evidence="2 3">BQ1</strain>
    </source>
</reference>
<keyword evidence="2" id="KW-0808">Transferase</keyword>
<dbReference type="EMBL" id="NKDB02000002">
    <property type="protein sequence ID" value="RKJ97289.1"/>
    <property type="molecule type" value="Genomic_DNA"/>
</dbReference>
<sequence>MHPSAGARSCLYDRAELDAVMHAMASRVAAWLQPQQRLAVIGILRRGAPLAQRLTELLVQHHGIAPPLRLDLSVKRYADDLTLLYPETRLDEPAGHTAPDLGGHSLLVVDDVLYSGHSLLRVLQYLAGKQPQQIRVATLVDRCVARLPVHADVVGVRLEVAPGSIIDCHVPPYEPDFQIDLVQPGRAP</sequence>
<dbReference type="PANTHER" id="PTHR11608:SF0">
    <property type="entry name" value="BIFUNCTIONAL PROTEIN PYRR"/>
    <property type="match status" value="1"/>
</dbReference>
<comment type="caution">
    <text evidence="2">The sequence shown here is derived from an EMBL/GenBank/DDBJ whole genome shotgun (WGS) entry which is preliminary data.</text>
</comment>